<dbReference type="InterPro" id="IPR009609">
    <property type="entry name" value="Phosphonate_metab_PhnG"/>
</dbReference>
<reference evidence="2" key="1">
    <citation type="submission" date="2016-10" db="EMBL/GenBank/DDBJ databases">
        <authorList>
            <person name="Varghese N."/>
            <person name="Submissions S."/>
        </authorList>
    </citation>
    <scope>NUCLEOTIDE SEQUENCE [LARGE SCALE GENOMIC DNA]</scope>
    <source>
        <strain evidence="2">CGMCC 1.7062</strain>
    </source>
</reference>
<dbReference type="OrthoDB" id="530475at2"/>
<dbReference type="GO" id="GO:0019634">
    <property type="term" value="P:organic phosphonate metabolic process"/>
    <property type="evidence" value="ECO:0007669"/>
    <property type="project" value="InterPro"/>
</dbReference>
<dbReference type="NCBIfam" id="TIGR03293">
    <property type="entry name" value="PhnG_redo"/>
    <property type="match status" value="1"/>
</dbReference>
<accession>A0A1H6C262</accession>
<evidence type="ECO:0000313" key="1">
    <source>
        <dbReference type="EMBL" id="SEG66963.1"/>
    </source>
</evidence>
<name>A0A1H6C262_9VIBR</name>
<keyword evidence="2" id="KW-1185">Reference proteome</keyword>
<dbReference type="RefSeq" id="WP_103882130.1">
    <property type="nucleotide sequence ID" value="NZ_FNVG01000029.1"/>
</dbReference>
<dbReference type="Pfam" id="PF06754">
    <property type="entry name" value="PhnG"/>
    <property type="match status" value="1"/>
</dbReference>
<evidence type="ECO:0000313" key="2">
    <source>
        <dbReference type="Proteomes" id="UP000236721"/>
    </source>
</evidence>
<dbReference type="AlphaFoldDB" id="A0A1H6C262"/>
<gene>
    <name evidence="1" type="ORF">SAMN04488244_12933</name>
</gene>
<protein>
    <submittedName>
        <fullName evidence="1">Alpha-D-ribose 1-methylphosphonate 5-triphosphate synthase subunit PhnG</fullName>
    </submittedName>
</protein>
<dbReference type="GO" id="GO:0015716">
    <property type="term" value="P:organic phosphonate transport"/>
    <property type="evidence" value="ECO:0007669"/>
    <property type="project" value="InterPro"/>
</dbReference>
<organism evidence="1 2">
    <name type="scientific">Vibrio hangzhouensis</name>
    <dbReference type="NCBI Taxonomy" id="462991"/>
    <lineage>
        <taxon>Bacteria</taxon>
        <taxon>Pseudomonadati</taxon>
        <taxon>Pseudomonadota</taxon>
        <taxon>Gammaproteobacteria</taxon>
        <taxon>Vibrionales</taxon>
        <taxon>Vibrionaceae</taxon>
        <taxon>Vibrio</taxon>
    </lineage>
</organism>
<proteinExistence type="predicted"/>
<dbReference type="Proteomes" id="UP000236721">
    <property type="component" value="Unassembled WGS sequence"/>
</dbReference>
<sequence>MTAVSERASWMSTLAQSQKNELEQLWHETKIEASYQMVRQPEIGLAQVRARMGGSGREFNMGDATITRAVVKLASGEMGYSYLRGRNKTQAELAAVIDGLLQTQSHHEQLMRMVIEPLAAMKQEQHQLRAKEVATSKVDFFTMVRGED</sequence>
<dbReference type="EMBL" id="FNVG01000029">
    <property type="protein sequence ID" value="SEG66963.1"/>
    <property type="molecule type" value="Genomic_DNA"/>
</dbReference>